<protein>
    <submittedName>
        <fullName evidence="1">Uncharacterized protein</fullName>
    </submittedName>
</protein>
<dbReference type="Proteomes" id="UP001066276">
    <property type="component" value="Chromosome 6"/>
</dbReference>
<accession>A0AAV7QNQ2</accession>
<sequence>DLKLGWSPRKTETLRTGRLRGGRWPCISSSAGVSQCLPAAYGYPNFRLKQRRQRWLSFSTSTNNISRDTLIT</sequence>
<evidence type="ECO:0000313" key="2">
    <source>
        <dbReference type="Proteomes" id="UP001066276"/>
    </source>
</evidence>
<reference evidence="1" key="1">
    <citation type="journal article" date="2022" name="bioRxiv">
        <title>Sequencing and chromosome-scale assembly of the giantPleurodeles waltlgenome.</title>
        <authorList>
            <person name="Brown T."/>
            <person name="Elewa A."/>
            <person name="Iarovenko S."/>
            <person name="Subramanian E."/>
            <person name="Araus A.J."/>
            <person name="Petzold A."/>
            <person name="Susuki M."/>
            <person name="Suzuki K.-i.T."/>
            <person name="Hayashi T."/>
            <person name="Toyoda A."/>
            <person name="Oliveira C."/>
            <person name="Osipova E."/>
            <person name="Leigh N.D."/>
            <person name="Simon A."/>
            <person name="Yun M.H."/>
        </authorList>
    </citation>
    <scope>NUCLEOTIDE SEQUENCE</scope>
    <source>
        <strain evidence="1">20211129_DDA</strain>
        <tissue evidence="1">Liver</tissue>
    </source>
</reference>
<comment type="caution">
    <text evidence="1">The sequence shown here is derived from an EMBL/GenBank/DDBJ whole genome shotgun (WGS) entry which is preliminary data.</text>
</comment>
<feature type="non-terminal residue" evidence="1">
    <location>
        <position position="1"/>
    </location>
</feature>
<name>A0AAV7QNQ2_PLEWA</name>
<feature type="non-terminal residue" evidence="1">
    <location>
        <position position="72"/>
    </location>
</feature>
<keyword evidence="2" id="KW-1185">Reference proteome</keyword>
<dbReference type="AlphaFoldDB" id="A0AAV7QNQ2"/>
<gene>
    <name evidence="1" type="ORF">NDU88_008488</name>
</gene>
<organism evidence="1 2">
    <name type="scientific">Pleurodeles waltl</name>
    <name type="common">Iberian ribbed newt</name>
    <dbReference type="NCBI Taxonomy" id="8319"/>
    <lineage>
        <taxon>Eukaryota</taxon>
        <taxon>Metazoa</taxon>
        <taxon>Chordata</taxon>
        <taxon>Craniata</taxon>
        <taxon>Vertebrata</taxon>
        <taxon>Euteleostomi</taxon>
        <taxon>Amphibia</taxon>
        <taxon>Batrachia</taxon>
        <taxon>Caudata</taxon>
        <taxon>Salamandroidea</taxon>
        <taxon>Salamandridae</taxon>
        <taxon>Pleurodelinae</taxon>
        <taxon>Pleurodeles</taxon>
    </lineage>
</organism>
<dbReference type="EMBL" id="JANPWB010000010">
    <property type="protein sequence ID" value="KAJ1142161.1"/>
    <property type="molecule type" value="Genomic_DNA"/>
</dbReference>
<proteinExistence type="predicted"/>
<evidence type="ECO:0000313" key="1">
    <source>
        <dbReference type="EMBL" id="KAJ1142161.1"/>
    </source>
</evidence>